<feature type="compositionally biased region" description="Basic residues" evidence="1">
    <location>
        <begin position="116"/>
        <end position="126"/>
    </location>
</feature>
<dbReference type="RefSeq" id="WP_208260501.1">
    <property type="nucleotide sequence ID" value="NZ_JAGEOJ010000016.1"/>
</dbReference>
<dbReference type="Proteomes" id="UP000669179">
    <property type="component" value="Unassembled WGS sequence"/>
</dbReference>
<proteinExistence type="predicted"/>
<sequence>MASEMRTGPAARDADFRGIDPDALNQLVKQVQDAQNAIKTWLNGHRPPPGVSSAGYRQADQIALWAADQLGMLTRRYNYAVTHPDKGGGVTPPPVPSPPKNHGSGGNGSAPPPKVRPPKTPRHHTTPKGAGGIGNFPDRQAAAKAAKADALATAKAIQDGEPVPDSVWKHLKANADDPDYTEKFVERLGPAGVADLIKAAHGDKAKLHAIQEALGTASHHTPMDAKWLRALLAEADRTGVHPALLQILNGAEWSQKTHDALGKLGVPGLHPKDTSPTPMAG</sequence>
<dbReference type="EMBL" id="JAGEOJ010000016">
    <property type="protein sequence ID" value="MBO2452486.1"/>
    <property type="molecule type" value="Genomic_DNA"/>
</dbReference>
<keyword evidence="3" id="KW-1185">Reference proteome</keyword>
<organism evidence="2 3">
    <name type="scientific">Actinomadura barringtoniae</name>
    <dbReference type="NCBI Taxonomy" id="1427535"/>
    <lineage>
        <taxon>Bacteria</taxon>
        <taxon>Bacillati</taxon>
        <taxon>Actinomycetota</taxon>
        <taxon>Actinomycetes</taxon>
        <taxon>Streptosporangiales</taxon>
        <taxon>Thermomonosporaceae</taxon>
        <taxon>Actinomadura</taxon>
    </lineage>
</organism>
<evidence type="ECO:0000313" key="3">
    <source>
        <dbReference type="Proteomes" id="UP000669179"/>
    </source>
</evidence>
<evidence type="ECO:0000256" key="1">
    <source>
        <dbReference type="SAM" id="MobiDB-lite"/>
    </source>
</evidence>
<gene>
    <name evidence="2" type="ORF">J4573_35720</name>
</gene>
<feature type="region of interest" description="Disordered" evidence="1">
    <location>
        <begin position="262"/>
        <end position="281"/>
    </location>
</feature>
<name>A0A939PH00_9ACTN</name>
<protein>
    <submittedName>
        <fullName evidence="2">Uncharacterized protein</fullName>
    </submittedName>
</protein>
<feature type="region of interest" description="Disordered" evidence="1">
    <location>
        <begin position="83"/>
        <end position="144"/>
    </location>
</feature>
<dbReference type="AlphaFoldDB" id="A0A939PH00"/>
<evidence type="ECO:0000313" key="2">
    <source>
        <dbReference type="EMBL" id="MBO2452486.1"/>
    </source>
</evidence>
<accession>A0A939PH00</accession>
<reference evidence="2" key="1">
    <citation type="submission" date="2021-03" db="EMBL/GenBank/DDBJ databases">
        <authorList>
            <person name="Kanchanasin P."/>
            <person name="Saeng-In P."/>
            <person name="Phongsopitanun W."/>
            <person name="Yuki M."/>
            <person name="Kudo T."/>
            <person name="Ohkuma M."/>
            <person name="Tanasupawat S."/>
        </authorList>
    </citation>
    <scope>NUCLEOTIDE SEQUENCE</scope>
    <source>
        <strain evidence="2">GKU 128</strain>
    </source>
</reference>
<comment type="caution">
    <text evidence="2">The sequence shown here is derived from an EMBL/GenBank/DDBJ whole genome shotgun (WGS) entry which is preliminary data.</text>
</comment>